<evidence type="ECO:0000313" key="3">
    <source>
        <dbReference type="Proteomes" id="UP000076722"/>
    </source>
</evidence>
<feature type="compositionally biased region" description="Polar residues" evidence="1">
    <location>
        <begin position="50"/>
        <end position="63"/>
    </location>
</feature>
<reference evidence="2 3" key="1">
    <citation type="journal article" date="2016" name="Mol. Biol. Evol.">
        <title>Comparative Genomics of Early-Diverging Mushroom-Forming Fungi Provides Insights into the Origins of Lignocellulose Decay Capabilities.</title>
        <authorList>
            <person name="Nagy L.G."/>
            <person name="Riley R."/>
            <person name="Tritt A."/>
            <person name="Adam C."/>
            <person name="Daum C."/>
            <person name="Floudas D."/>
            <person name="Sun H."/>
            <person name="Yadav J.S."/>
            <person name="Pangilinan J."/>
            <person name="Larsson K.H."/>
            <person name="Matsuura K."/>
            <person name="Barry K."/>
            <person name="Labutti K."/>
            <person name="Kuo R."/>
            <person name="Ohm R.A."/>
            <person name="Bhattacharya S.S."/>
            <person name="Shirouzu T."/>
            <person name="Yoshinaga Y."/>
            <person name="Martin F.M."/>
            <person name="Grigoriev I.V."/>
            <person name="Hibbett D.S."/>
        </authorList>
    </citation>
    <scope>NUCLEOTIDE SEQUENCE [LARGE SCALE GENOMIC DNA]</scope>
    <source>
        <strain evidence="2 3">HHB9708</strain>
    </source>
</reference>
<feature type="compositionally biased region" description="Basic residues" evidence="1">
    <location>
        <begin position="333"/>
        <end position="348"/>
    </location>
</feature>
<dbReference type="Pfam" id="PF15496">
    <property type="entry name" value="DUF4646"/>
    <property type="match status" value="1"/>
</dbReference>
<dbReference type="AlphaFoldDB" id="A0A164YZ91"/>
<sequence>MDSKSYSNKAEDRYDEQRLYGTSMPPPVSYSGFVPPPGPPPGYYASYPSQNPFSPRQVDSSLASWDGSPPPLPQRPYQNGAPPFPPPQRSYEDMGYSSQGLQGPDSSGYAGYPQPGSSSVSLGTPSTSSRASQLLGKIVKRDPLNPPPPSFSRAPDPRYPYPAFQPMWLLGSGKKGLDSCFPSILPTSFMNPHPFASHDVDQSDWTRFVEDIQIAGGLTGQQRVVSNVVPLVAQMSFVVGLFATKAIETHMKKGKEQPVIELIEIWNNQFFRLRRMNVILVKGNQPLMGPMYQTLNPPVVAAPYGRSRSASSSSSSSSSSDDRKGKGRDYSRKQMKRVRRDQRRGRRSRNSDSDATSDSYHLFVTPA</sequence>
<feature type="compositionally biased region" description="Basic and acidic residues" evidence="1">
    <location>
        <begin position="1"/>
        <end position="18"/>
    </location>
</feature>
<evidence type="ECO:0000256" key="1">
    <source>
        <dbReference type="SAM" id="MobiDB-lite"/>
    </source>
</evidence>
<dbReference type="STRING" id="1314777.A0A164YZ91"/>
<dbReference type="Proteomes" id="UP000076722">
    <property type="component" value="Unassembled WGS sequence"/>
</dbReference>
<feature type="compositionally biased region" description="Polar residues" evidence="1">
    <location>
        <begin position="96"/>
        <end position="105"/>
    </location>
</feature>
<keyword evidence="3" id="KW-1185">Reference proteome</keyword>
<feature type="compositionally biased region" description="Low complexity" evidence="1">
    <location>
        <begin position="306"/>
        <end position="319"/>
    </location>
</feature>
<feature type="compositionally biased region" description="Low complexity" evidence="1">
    <location>
        <begin position="115"/>
        <end position="129"/>
    </location>
</feature>
<dbReference type="InterPro" id="IPR028018">
    <property type="entry name" value="DUF4646"/>
</dbReference>
<feature type="region of interest" description="Disordered" evidence="1">
    <location>
        <begin position="303"/>
        <end position="367"/>
    </location>
</feature>
<proteinExistence type="predicted"/>
<evidence type="ECO:0000313" key="2">
    <source>
        <dbReference type="EMBL" id="KZS97383.1"/>
    </source>
</evidence>
<dbReference type="EMBL" id="KV419397">
    <property type="protein sequence ID" value="KZS97383.1"/>
    <property type="molecule type" value="Genomic_DNA"/>
</dbReference>
<accession>A0A164YZ91</accession>
<dbReference type="OrthoDB" id="5314275at2759"/>
<name>A0A164YZ91_9AGAM</name>
<feature type="compositionally biased region" description="Pro residues" evidence="1">
    <location>
        <begin position="24"/>
        <end position="42"/>
    </location>
</feature>
<feature type="region of interest" description="Disordered" evidence="1">
    <location>
        <begin position="1"/>
        <end position="157"/>
    </location>
</feature>
<feature type="compositionally biased region" description="Basic and acidic residues" evidence="1">
    <location>
        <begin position="320"/>
        <end position="332"/>
    </location>
</feature>
<protein>
    <submittedName>
        <fullName evidence="2">Uncharacterized protein</fullName>
    </submittedName>
</protein>
<gene>
    <name evidence="2" type="ORF">SISNIDRAFT_482291</name>
</gene>
<organism evidence="2 3">
    <name type="scientific">Sistotremastrum niveocremeum HHB9708</name>
    <dbReference type="NCBI Taxonomy" id="1314777"/>
    <lineage>
        <taxon>Eukaryota</taxon>
        <taxon>Fungi</taxon>
        <taxon>Dikarya</taxon>
        <taxon>Basidiomycota</taxon>
        <taxon>Agaricomycotina</taxon>
        <taxon>Agaricomycetes</taxon>
        <taxon>Sistotremastrales</taxon>
        <taxon>Sistotremastraceae</taxon>
        <taxon>Sertulicium</taxon>
        <taxon>Sertulicium niveocremeum</taxon>
    </lineage>
</organism>